<organism evidence="2 3">
    <name type="scientific">Corynebacterium heidelbergense</name>
    <dbReference type="NCBI Taxonomy" id="2055947"/>
    <lineage>
        <taxon>Bacteria</taxon>
        <taxon>Bacillati</taxon>
        <taxon>Actinomycetota</taxon>
        <taxon>Actinomycetes</taxon>
        <taxon>Mycobacteriales</taxon>
        <taxon>Corynebacteriaceae</taxon>
        <taxon>Corynebacterium</taxon>
    </lineage>
</organism>
<name>A0A364V9Q6_9CORY</name>
<feature type="region of interest" description="Disordered" evidence="1">
    <location>
        <begin position="16"/>
        <end position="55"/>
    </location>
</feature>
<dbReference type="SUPFAM" id="SSF46785">
    <property type="entry name" value="Winged helix' DNA-binding domain"/>
    <property type="match status" value="1"/>
</dbReference>
<dbReference type="AlphaFoldDB" id="A0A364V9Q6"/>
<dbReference type="RefSeq" id="WP_112770098.1">
    <property type="nucleotide sequence ID" value="NZ_CP063191.1"/>
</dbReference>
<evidence type="ECO:0000256" key="1">
    <source>
        <dbReference type="SAM" id="MobiDB-lite"/>
    </source>
</evidence>
<proteinExistence type="predicted"/>
<comment type="caution">
    <text evidence="2">The sequence shown here is derived from an EMBL/GenBank/DDBJ whole genome shotgun (WGS) entry which is preliminary data.</text>
</comment>
<sequence length="195" mass="20928">MKDRLRAAEERITRLESLVAHEVGGEQTSQPPLPRPSTASQSSQRGNSDHPATQPGEITWLVDQLPDHVSEAEAPEGSVIFAGSVRAGSPGGRVIYQWHRPSHALTDSSWDTKIERLQAIANPVRGCILRRLAAAEATIAQLIEEGVVSSTGTAYHHLNALAAAGWVNKKGEGVYALRAARIVPLLVIMAAAENH</sequence>
<protein>
    <submittedName>
        <fullName evidence="2">ArsR family transcriptional regulator</fullName>
    </submittedName>
</protein>
<dbReference type="Gene3D" id="1.10.10.10">
    <property type="entry name" value="Winged helix-like DNA-binding domain superfamily/Winged helix DNA-binding domain"/>
    <property type="match status" value="1"/>
</dbReference>
<evidence type="ECO:0000313" key="3">
    <source>
        <dbReference type="Proteomes" id="UP000251047"/>
    </source>
</evidence>
<dbReference type="InterPro" id="IPR036390">
    <property type="entry name" value="WH_DNA-bd_sf"/>
</dbReference>
<gene>
    <name evidence="2" type="ORF">CWC39_08750</name>
</gene>
<accession>A0A364V9Q6</accession>
<dbReference type="OrthoDB" id="3730926at2"/>
<dbReference type="InterPro" id="IPR011991">
    <property type="entry name" value="ArsR-like_HTH"/>
</dbReference>
<evidence type="ECO:0000313" key="2">
    <source>
        <dbReference type="EMBL" id="RAV33392.1"/>
    </source>
</evidence>
<reference evidence="2 3" key="1">
    <citation type="journal article" date="2018" name="Syst. Appl. Microbiol.">
        <title>Corynebacterium heidelbergense sp. nov., isolated from the preen glands of Egyptian geese (Alopochen aegyptiacus).</title>
        <authorList>
            <person name="Braun M.S."/>
            <person name="Wang E."/>
            <person name="Zimmermann S."/>
            <person name="Wink M."/>
        </authorList>
    </citation>
    <scope>NUCLEOTIDE SEQUENCE [LARGE SCALE GENOMIC DNA]</scope>
    <source>
        <strain evidence="2 3">DSM 104638</strain>
    </source>
</reference>
<feature type="compositionally biased region" description="Polar residues" evidence="1">
    <location>
        <begin position="37"/>
        <end position="46"/>
    </location>
</feature>
<dbReference type="CDD" id="cd00090">
    <property type="entry name" value="HTH_ARSR"/>
    <property type="match status" value="1"/>
</dbReference>
<dbReference type="EMBL" id="PHQP01000080">
    <property type="protein sequence ID" value="RAV33392.1"/>
    <property type="molecule type" value="Genomic_DNA"/>
</dbReference>
<dbReference type="InterPro" id="IPR036388">
    <property type="entry name" value="WH-like_DNA-bd_sf"/>
</dbReference>
<dbReference type="Proteomes" id="UP000251047">
    <property type="component" value="Unassembled WGS sequence"/>
</dbReference>